<evidence type="ECO:0000259" key="4">
    <source>
        <dbReference type="Pfam" id="PF08280"/>
    </source>
</evidence>
<dbReference type="InterPro" id="IPR050661">
    <property type="entry name" value="BglG_antiterminators"/>
</dbReference>
<dbReference type="Proteomes" id="UP000521358">
    <property type="component" value="Unassembled WGS sequence"/>
</dbReference>
<dbReference type="Pfam" id="PF08280">
    <property type="entry name" value="HTH_Mga"/>
    <property type="match status" value="1"/>
</dbReference>
<evidence type="ECO:0000259" key="3">
    <source>
        <dbReference type="Pfam" id="PF05043"/>
    </source>
</evidence>
<dbReference type="Pfam" id="PF05043">
    <property type="entry name" value="Mga"/>
    <property type="match status" value="1"/>
</dbReference>
<dbReference type="AlphaFoldDB" id="A0A7X6DAS6"/>
<dbReference type="RefSeq" id="WP_167807819.1">
    <property type="nucleotide sequence ID" value="NZ_JAAVMB010000013.1"/>
</dbReference>
<keyword evidence="1" id="KW-0805">Transcription regulation</keyword>
<sequence>MDTILKNIITEKDIERQISILQQLLEQPQLTVKTIANQIKTTERTVFSDLQIIRDQLPTGWFIETNSLGIKLIREKDNSTNELWAIFLPQSVGVRLIKELFFQKEISTIFFTEKNGLSIETLKRHIKKINNHLIPFNIKVKITSNKVTLLGDESAIRIFFHRLLTPLTHNNFFFNDYKIHEGYYTNFLDSLNDSDLAIKTEQLFGACWFFINTIRIKANCRVNHFNFDETDPLFNLYQEKMINLYQQEGIYLENEELFFAFFCFLDSWSYNNTYGKKVCFKKDYPELVEVATNLSKQITKHNNLPLNHSYLIDNLVLTLLKYKESALLSEQFQLEYQDLIVTRKENGPFQTDQEILEIINSVIKIKNPSYLLNLISLIEQEARFSSSPEMMTVYFVFQGEPAWKSFLRQELDDLTGRRVNLITTDLQELNKLSFKENDIILSNLSVDINTIPVVYISTVPTKNELRQLTELTLEHYF</sequence>
<dbReference type="InterPro" id="IPR036388">
    <property type="entry name" value="WH-like_DNA-bd_sf"/>
</dbReference>
<feature type="domain" description="M protein trans-acting positive regulator (MGA) HTH" evidence="4">
    <location>
        <begin position="11"/>
        <end position="66"/>
    </location>
</feature>
<gene>
    <name evidence="5" type="ORF">HED35_11215</name>
</gene>
<evidence type="ECO:0000256" key="1">
    <source>
        <dbReference type="ARBA" id="ARBA00023015"/>
    </source>
</evidence>
<organism evidence="5 6">
    <name type="scientific">Vagococcus fluvialis</name>
    <dbReference type="NCBI Taxonomy" id="2738"/>
    <lineage>
        <taxon>Bacteria</taxon>
        <taxon>Bacillati</taxon>
        <taxon>Bacillota</taxon>
        <taxon>Bacilli</taxon>
        <taxon>Lactobacillales</taxon>
        <taxon>Enterococcaceae</taxon>
        <taxon>Vagococcus</taxon>
    </lineage>
</organism>
<dbReference type="PANTHER" id="PTHR30185:SF18">
    <property type="entry name" value="TRANSCRIPTIONAL REGULATOR MTLR"/>
    <property type="match status" value="1"/>
</dbReference>
<proteinExistence type="predicted"/>
<name>A0A7X6DAS6_9ENTE</name>
<dbReference type="Gene3D" id="1.10.10.10">
    <property type="entry name" value="Winged helix-like DNA-binding domain superfamily/Winged helix DNA-binding domain"/>
    <property type="match status" value="2"/>
</dbReference>
<protein>
    <submittedName>
        <fullName evidence="5">HTH domain-containing protein</fullName>
    </submittedName>
</protein>
<evidence type="ECO:0000313" key="5">
    <source>
        <dbReference type="EMBL" id="NKC68658.1"/>
    </source>
</evidence>
<dbReference type="PANTHER" id="PTHR30185">
    <property type="entry name" value="CRYPTIC BETA-GLUCOSIDE BGL OPERON ANTITERMINATOR"/>
    <property type="match status" value="1"/>
</dbReference>
<evidence type="ECO:0000313" key="6">
    <source>
        <dbReference type="Proteomes" id="UP000521358"/>
    </source>
</evidence>
<dbReference type="InterPro" id="IPR013199">
    <property type="entry name" value="HTH_Mga_DNA-bd_dom"/>
</dbReference>
<dbReference type="Gene3D" id="1.10.1790.40">
    <property type="match status" value="1"/>
</dbReference>
<feature type="domain" description="Mga helix-turn-helix" evidence="3">
    <location>
        <begin position="78"/>
        <end position="163"/>
    </location>
</feature>
<dbReference type="Gene3D" id="3.40.50.2300">
    <property type="match status" value="1"/>
</dbReference>
<dbReference type="InterPro" id="IPR007737">
    <property type="entry name" value="Mga_HTH"/>
</dbReference>
<dbReference type="Gene3D" id="1.10.1790.30">
    <property type="match status" value="1"/>
</dbReference>
<comment type="caution">
    <text evidence="5">The sequence shown here is derived from an EMBL/GenBank/DDBJ whole genome shotgun (WGS) entry which is preliminary data.</text>
</comment>
<dbReference type="Pfam" id="PF18333">
    <property type="entry name" value="ssDNA_DBD"/>
    <property type="match status" value="1"/>
</dbReference>
<evidence type="ECO:0000256" key="2">
    <source>
        <dbReference type="ARBA" id="ARBA00023163"/>
    </source>
</evidence>
<keyword evidence="2" id="KW-0804">Transcription</keyword>
<reference evidence="5 6" key="1">
    <citation type="submission" date="2020-03" db="EMBL/GenBank/DDBJ databases">
        <title>Bacterial samples isolated from urine from healthy bovine heifers (Gyr breed).</title>
        <authorList>
            <person name="Giannattasio-Ferraz S."/>
            <person name="Maskeri L."/>
            <person name="Penido A."/>
            <person name="Barbosa-Stancioli E.F."/>
            <person name="Putonti C."/>
        </authorList>
    </citation>
    <scope>NUCLEOTIDE SEQUENCE [LARGE SCALE GENOMIC DNA]</scope>
    <source>
        <strain evidence="5 6">UFMG-H7</strain>
    </source>
</reference>
<dbReference type="EMBL" id="JAAVMB010000013">
    <property type="protein sequence ID" value="NKC68658.1"/>
    <property type="molecule type" value="Genomic_DNA"/>
</dbReference>
<accession>A0A7X6DAS6</accession>